<dbReference type="SUPFAM" id="SSF52540">
    <property type="entry name" value="P-loop containing nucleoside triphosphate hydrolases"/>
    <property type="match status" value="1"/>
</dbReference>
<comment type="subcellular location">
    <subcellularLocation>
        <location evidence="1">Membrane</location>
        <topology evidence="1">Multi-pass membrane protein</topology>
    </subcellularLocation>
</comment>
<evidence type="ECO:0000256" key="1">
    <source>
        <dbReference type="ARBA" id="ARBA00004141"/>
    </source>
</evidence>
<evidence type="ECO:0000259" key="9">
    <source>
        <dbReference type="PROSITE" id="PS50893"/>
    </source>
</evidence>
<accession>A0ABD3MZB1</accession>
<dbReference type="InterPro" id="IPR027417">
    <property type="entry name" value="P-loop_NTPase"/>
</dbReference>
<evidence type="ECO:0000256" key="8">
    <source>
        <dbReference type="SAM" id="Phobius"/>
    </source>
</evidence>
<sequence>MKSNVDGPSPATIMEQGLRGIASVQAYNLENKVGDDYEAALLHDAVDNFSSGMVAGNLLINMELYFADFFIALLSVMFGALGASSVSADFNSRATGKKCAARIFSSFGGPSDGSGAEAGAIVPIEGGLDFHNVKFAFPSRPDRDIYKDMTLNVESKRSIGLVGRSGSGKSTILHVVMRFYEISGGSAKLDGQEFSSLNVNNLRRQIGYVGQLPVLFNGTVRYNILLGKPDATDEDIINAAKAAHAHDFILKLPQGYDSEVGPGGGMLSDGQRQRIAIARGIISNPKILVLDEATAALDNGSQKLVQAALDELQATQPSTTLTVAHRLETIK</sequence>
<dbReference type="AlphaFoldDB" id="A0ABD3MZB1"/>
<evidence type="ECO:0000313" key="10">
    <source>
        <dbReference type="EMBL" id="KAL3769209.1"/>
    </source>
</evidence>
<dbReference type="Proteomes" id="UP001530400">
    <property type="component" value="Unassembled WGS sequence"/>
</dbReference>
<dbReference type="GO" id="GO:0016020">
    <property type="term" value="C:membrane"/>
    <property type="evidence" value="ECO:0007669"/>
    <property type="project" value="UniProtKB-SubCell"/>
</dbReference>
<evidence type="ECO:0000256" key="4">
    <source>
        <dbReference type="ARBA" id="ARBA00022741"/>
    </source>
</evidence>
<dbReference type="Gene3D" id="1.20.1560.10">
    <property type="entry name" value="ABC transporter type 1, transmembrane domain"/>
    <property type="match status" value="1"/>
</dbReference>
<gene>
    <name evidence="10" type="ORF">ACHAWO_000855</name>
</gene>
<keyword evidence="5" id="KW-0067">ATP-binding</keyword>
<dbReference type="PANTHER" id="PTHR24221">
    <property type="entry name" value="ATP-BINDING CASSETTE SUB-FAMILY B"/>
    <property type="match status" value="1"/>
</dbReference>
<protein>
    <recommendedName>
        <fullName evidence="9">ABC transporter domain-containing protein</fullName>
    </recommendedName>
</protein>
<feature type="transmembrane region" description="Helical" evidence="8">
    <location>
        <begin position="64"/>
        <end position="88"/>
    </location>
</feature>
<dbReference type="GO" id="GO:0005737">
    <property type="term" value="C:cytoplasm"/>
    <property type="evidence" value="ECO:0007669"/>
    <property type="project" value="UniProtKB-ARBA"/>
</dbReference>
<keyword evidence="2" id="KW-0813">Transport</keyword>
<dbReference type="InterPro" id="IPR039421">
    <property type="entry name" value="Type_1_exporter"/>
</dbReference>
<dbReference type="FunFam" id="3.40.50.300:FF:000604">
    <property type="entry name" value="ABC transporter B family member 28"/>
    <property type="match status" value="1"/>
</dbReference>
<dbReference type="EMBL" id="JALLPJ020001335">
    <property type="protein sequence ID" value="KAL3769209.1"/>
    <property type="molecule type" value="Genomic_DNA"/>
</dbReference>
<dbReference type="Gene3D" id="3.40.50.300">
    <property type="entry name" value="P-loop containing nucleotide triphosphate hydrolases"/>
    <property type="match status" value="1"/>
</dbReference>
<evidence type="ECO:0000256" key="3">
    <source>
        <dbReference type="ARBA" id="ARBA00022692"/>
    </source>
</evidence>
<evidence type="ECO:0000256" key="7">
    <source>
        <dbReference type="ARBA" id="ARBA00023136"/>
    </source>
</evidence>
<feature type="domain" description="ABC transporter" evidence="9">
    <location>
        <begin position="128"/>
        <end position="330"/>
    </location>
</feature>
<dbReference type="GO" id="GO:0005524">
    <property type="term" value="F:ATP binding"/>
    <property type="evidence" value="ECO:0007669"/>
    <property type="project" value="UniProtKB-KW"/>
</dbReference>
<comment type="caution">
    <text evidence="10">The sequence shown here is derived from an EMBL/GenBank/DDBJ whole genome shotgun (WGS) entry which is preliminary data.</text>
</comment>
<dbReference type="PROSITE" id="PS50893">
    <property type="entry name" value="ABC_TRANSPORTER_2"/>
    <property type="match status" value="1"/>
</dbReference>
<dbReference type="PANTHER" id="PTHR24221:SF620">
    <property type="entry name" value="ABC TRANSMEMBRANE TYPE-1 DOMAIN-CONTAINING PROTEIN"/>
    <property type="match status" value="1"/>
</dbReference>
<evidence type="ECO:0000256" key="2">
    <source>
        <dbReference type="ARBA" id="ARBA00022448"/>
    </source>
</evidence>
<name>A0ABD3MZB1_9STRA</name>
<keyword evidence="4" id="KW-0547">Nucleotide-binding</keyword>
<evidence type="ECO:0000313" key="11">
    <source>
        <dbReference type="Proteomes" id="UP001530400"/>
    </source>
</evidence>
<dbReference type="SMART" id="SM00382">
    <property type="entry name" value="AAA"/>
    <property type="match status" value="1"/>
</dbReference>
<keyword evidence="11" id="KW-1185">Reference proteome</keyword>
<dbReference type="InterPro" id="IPR003593">
    <property type="entry name" value="AAA+_ATPase"/>
</dbReference>
<organism evidence="10 11">
    <name type="scientific">Cyclotella atomus</name>
    <dbReference type="NCBI Taxonomy" id="382360"/>
    <lineage>
        <taxon>Eukaryota</taxon>
        <taxon>Sar</taxon>
        <taxon>Stramenopiles</taxon>
        <taxon>Ochrophyta</taxon>
        <taxon>Bacillariophyta</taxon>
        <taxon>Coscinodiscophyceae</taxon>
        <taxon>Thalassiosirophycidae</taxon>
        <taxon>Stephanodiscales</taxon>
        <taxon>Stephanodiscaceae</taxon>
        <taxon>Cyclotella</taxon>
    </lineage>
</organism>
<evidence type="ECO:0000256" key="5">
    <source>
        <dbReference type="ARBA" id="ARBA00022840"/>
    </source>
</evidence>
<evidence type="ECO:0000256" key="6">
    <source>
        <dbReference type="ARBA" id="ARBA00022989"/>
    </source>
</evidence>
<dbReference type="InterPro" id="IPR036640">
    <property type="entry name" value="ABC1_TM_sf"/>
</dbReference>
<dbReference type="Pfam" id="PF00005">
    <property type="entry name" value="ABC_tran"/>
    <property type="match status" value="1"/>
</dbReference>
<keyword evidence="6 8" id="KW-1133">Transmembrane helix</keyword>
<reference evidence="10 11" key="1">
    <citation type="submission" date="2024-10" db="EMBL/GenBank/DDBJ databases">
        <title>Updated reference genomes for cyclostephanoid diatoms.</title>
        <authorList>
            <person name="Roberts W.R."/>
            <person name="Alverson A.J."/>
        </authorList>
    </citation>
    <scope>NUCLEOTIDE SEQUENCE [LARGE SCALE GENOMIC DNA]</scope>
    <source>
        <strain evidence="10 11">AJA010-31</strain>
    </source>
</reference>
<proteinExistence type="predicted"/>
<dbReference type="InterPro" id="IPR003439">
    <property type="entry name" value="ABC_transporter-like_ATP-bd"/>
</dbReference>
<keyword evidence="7 8" id="KW-0472">Membrane</keyword>
<keyword evidence="3 8" id="KW-0812">Transmembrane</keyword>